<name>A0ACC3A7R2_9EURO</name>
<organism evidence="1 2">
    <name type="scientific">Neophaeococcomyces mojaviensis</name>
    <dbReference type="NCBI Taxonomy" id="3383035"/>
    <lineage>
        <taxon>Eukaryota</taxon>
        <taxon>Fungi</taxon>
        <taxon>Dikarya</taxon>
        <taxon>Ascomycota</taxon>
        <taxon>Pezizomycotina</taxon>
        <taxon>Eurotiomycetes</taxon>
        <taxon>Chaetothyriomycetidae</taxon>
        <taxon>Chaetothyriales</taxon>
        <taxon>Chaetothyriales incertae sedis</taxon>
        <taxon>Neophaeococcomyces</taxon>
    </lineage>
</organism>
<comment type="caution">
    <text evidence="1">The sequence shown here is derived from an EMBL/GenBank/DDBJ whole genome shotgun (WGS) entry which is preliminary data.</text>
</comment>
<gene>
    <name evidence="1" type="ORF">H2198_004863</name>
</gene>
<protein>
    <submittedName>
        <fullName evidence="1">Uncharacterized protein</fullName>
    </submittedName>
</protein>
<reference evidence="1" key="1">
    <citation type="submission" date="2022-10" db="EMBL/GenBank/DDBJ databases">
        <title>Culturing micro-colonial fungi from biological soil crusts in the Mojave desert and describing Neophaeococcomyces mojavensis, and introducing the new genera and species Taxawa tesnikishii.</title>
        <authorList>
            <person name="Kurbessoian T."/>
            <person name="Stajich J.E."/>
        </authorList>
    </citation>
    <scope>NUCLEOTIDE SEQUENCE</scope>
    <source>
        <strain evidence="1">JES_112</strain>
    </source>
</reference>
<proteinExistence type="predicted"/>
<dbReference type="Proteomes" id="UP001172386">
    <property type="component" value="Unassembled WGS sequence"/>
</dbReference>
<accession>A0ACC3A7R2</accession>
<keyword evidence="2" id="KW-1185">Reference proteome</keyword>
<evidence type="ECO:0000313" key="1">
    <source>
        <dbReference type="EMBL" id="KAJ9656629.1"/>
    </source>
</evidence>
<sequence length="558" mass="60119">MLSLFTIFASTVLGLSVRQSSGSAPTVTLKNGTYTGLHSTTYNEDLFLGIPYAQPPVGNLRLALPQPLSATWQGSRPATEYYPECVGYGGDQIGYDVSEDCLALNVVRPSGYEGQSLPVAVWIHGGGYVMGGATDRRYNLSFIVQNSVAIGKPIVAVSVAYRLSGWGFLDSKEVRAAGVTNIGMQDQRQALYWIQENIAAFGGDPKKVTIWGESAGAGSVGIHLIAYGGRNDGLFSGAICESGNSILLGTPNYNVTDGQLIYNNITAAVGCSGNPDTLACLRTVSYDSLNTALNRSFSFYPYNDGSLIQGSQYDQLTTGKFVKVPLLSGANTDEGSAFGPRGINNDTAFAAYLASTGGKTPLNASTVSTLQAVYPNLPAVSDVLYNVPLNYQFNTTYGTQYRRAVAFGGDFAFHAARRLQCQSWSAQNVSAFCYRFNVVPYPLDKLIGATHFQEVAFVFNNLNGLGYAVNPFLGQPQTYVDLSALMSRMWASFVHDGNPNGHGLKGYQEWPAYDIVSGGGVGQDYFFDANTTSHPEADSWRGEGIKYLNTLWQTNYGR</sequence>
<dbReference type="EMBL" id="JAPDRQ010000075">
    <property type="protein sequence ID" value="KAJ9656629.1"/>
    <property type="molecule type" value="Genomic_DNA"/>
</dbReference>
<evidence type="ECO:0000313" key="2">
    <source>
        <dbReference type="Proteomes" id="UP001172386"/>
    </source>
</evidence>